<evidence type="ECO:0000259" key="5">
    <source>
        <dbReference type="PROSITE" id="PS51350"/>
    </source>
</evidence>
<evidence type="ECO:0000256" key="3">
    <source>
        <dbReference type="ARBA" id="ARBA00022490"/>
    </source>
</evidence>
<dbReference type="OrthoDB" id="9798965at2"/>
<dbReference type="NCBIfam" id="TIGR01003">
    <property type="entry name" value="PTS_HPr_family"/>
    <property type="match status" value="1"/>
</dbReference>
<reference evidence="6 7" key="1">
    <citation type="submission" date="2018-10" db="EMBL/GenBank/DDBJ databases">
        <title>Genomic Encyclopedia of Type Strains, Phase IV (KMG-IV): sequencing the most valuable type-strain genomes for metagenomic binning, comparative biology and taxonomic classification.</title>
        <authorList>
            <person name="Goeker M."/>
        </authorList>
    </citation>
    <scope>NUCLEOTIDE SEQUENCE [LARGE SCALE GENOMIC DNA]</scope>
    <source>
        <strain evidence="6 7">DSM 25080</strain>
    </source>
</reference>
<dbReference type="CDD" id="cd00367">
    <property type="entry name" value="PTS-HPr_like"/>
    <property type="match status" value="1"/>
</dbReference>
<keyword evidence="7" id="KW-1185">Reference proteome</keyword>
<dbReference type="InterPro" id="IPR035895">
    <property type="entry name" value="HPr-like_sf"/>
</dbReference>
<dbReference type="InterPro" id="IPR001020">
    <property type="entry name" value="PTS_HPr_His_P_site"/>
</dbReference>
<dbReference type="RefSeq" id="WP_121877205.1">
    <property type="nucleotide sequence ID" value="NZ_REFJ01000004.1"/>
</dbReference>
<organism evidence="6 7">
    <name type="scientific">Umboniibacter marinipuniceus</name>
    <dbReference type="NCBI Taxonomy" id="569599"/>
    <lineage>
        <taxon>Bacteria</taxon>
        <taxon>Pseudomonadati</taxon>
        <taxon>Pseudomonadota</taxon>
        <taxon>Gammaproteobacteria</taxon>
        <taxon>Cellvibrionales</taxon>
        <taxon>Cellvibrionaceae</taxon>
        <taxon>Umboniibacter</taxon>
    </lineage>
</organism>
<proteinExistence type="inferred from homology"/>
<dbReference type="InterPro" id="IPR000032">
    <property type="entry name" value="HPr-like"/>
</dbReference>
<dbReference type="PRINTS" id="PR00107">
    <property type="entry name" value="PHOSPHOCPHPR"/>
</dbReference>
<dbReference type="PROSITE" id="PS00369">
    <property type="entry name" value="PTS_HPR_HIS"/>
    <property type="match status" value="1"/>
</dbReference>
<dbReference type="GO" id="GO:0009401">
    <property type="term" value="P:phosphoenolpyruvate-dependent sugar phosphotransferase system"/>
    <property type="evidence" value="ECO:0007669"/>
    <property type="project" value="UniProtKB-KW"/>
</dbReference>
<dbReference type="Gene3D" id="3.30.1340.10">
    <property type="entry name" value="HPr-like"/>
    <property type="match status" value="1"/>
</dbReference>
<name>A0A3M0A7D5_9GAMM</name>
<dbReference type="GO" id="GO:0005737">
    <property type="term" value="C:cytoplasm"/>
    <property type="evidence" value="ECO:0007669"/>
    <property type="project" value="UniProtKB-SubCell"/>
</dbReference>
<gene>
    <name evidence="6" type="ORF">DFR27_1890</name>
</gene>
<dbReference type="SUPFAM" id="SSF55594">
    <property type="entry name" value="HPr-like"/>
    <property type="match status" value="1"/>
</dbReference>
<dbReference type="PANTHER" id="PTHR33705">
    <property type="entry name" value="PHOSPHOCARRIER PROTEIN HPR"/>
    <property type="match status" value="1"/>
</dbReference>
<evidence type="ECO:0000313" key="7">
    <source>
        <dbReference type="Proteomes" id="UP000267187"/>
    </source>
</evidence>
<dbReference type="Proteomes" id="UP000267187">
    <property type="component" value="Unassembled WGS sequence"/>
</dbReference>
<accession>A0A3M0A7D5</accession>
<dbReference type="PROSITE" id="PS51350">
    <property type="entry name" value="PTS_HPR_DOM"/>
    <property type="match status" value="1"/>
</dbReference>
<protein>
    <submittedName>
        <fullName evidence="6">Phosphocarrier protein</fullName>
    </submittedName>
</protein>
<dbReference type="InterPro" id="IPR050399">
    <property type="entry name" value="HPr"/>
</dbReference>
<evidence type="ECO:0000256" key="4">
    <source>
        <dbReference type="ARBA" id="ARBA00022683"/>
    </source>
</evidence>
<keyword evidence="4" id="KW-0598">Phosphotransferase system</keyword>
<sequence>MIKKKISIINKLGLHARAAAKLTKCACEFSASVQIGYAQREIDAKSIMSVMMLAAAQGAEIEISCEGKDEEAAMQSLEALINNRFDEDE</sequence>
<evidence type="ECO:0000256" key="1">
    <source>
        <dbReference type="ARBA" id="ARBA00004496"/>
    </source>
</evidence>
<keyword evidence="3" id="KW-0963">Cytoplasm</keyword>
<dbReference type="AlphaFoldDB" id="A0A3M0A7D5"/>
<dbReference type="EMBL" id="REFJ01000004">
    <property type="protein sequence ID" value="RMA79449.1"/>
    <property type="molecule type" value="Genomic_DNA"/>
</dbReference>
<dbReference type="PANTHER" id="PTHR33705:SF2">
    <property type="entry name" value="PHOSPHOCARRIER PROTEIN NPR"/>
    <property type="match status" value="1"/>
</dbReference>
<comment type="caution">
    <text evidence="6">The sequence shown here is derived from an EMBL/GenBank/DDBJ whole genome shotgun (WGS) entry which is preliminary data.</text>
</comment>
<comment type="subcellular location">
    <subcellularLocation>
        <location evidence="1">Cytoplasm</location>
    </subcellularLocation>
</comment>
<evidence type="ECO:0000313" key="6">
    <source>
        <dbReference type="EMBL" id="RMA79449.1"/>
    </source>
</evidence>
<comment type="similarity">
    <text evidence="2">Belongs to the HPr family.</text>
</comment>
<feature type="domain" description="HPr" evidence="5">
    <location>
        <begin position="1"/>
        <end position="88"/>
    </location>
</feature>
<evidence type="ECO:0000256" key="2">
    <source>
        <dbReference type="ARBA" id="ARBA00010736"/>
    </source>
</evidence>
<dbReference type="Pfam" id="PF00381">
    <property type="entry name" value="PTS-HPr"/>
    <property type="match status" value="1"/>
</dbReference>